<dbReference type="EMBL" id="FUYB01000005">
    <property type="protein sequence ID" value="SKA75824.1"/>
    <property type="molecule type" value="Genomic_DNA"/>
</dbReference>
<keyword evidence="5" id="KW-1185">Reference proteome</keyword>
<evidence type="ECO:0000313" key="4">
    <source>
        <dbReference type="EMBL" id="SKA75824.1"/>
    </source>
</evidence>
<keyword evidence="1" id="KW-0560">Oxidoreductase</keyword>
<dbReference type="OrthoDB" id="9781031at2"/>
<dbReference type="SUPFAM" id="SSF55347">
    <property type="entry name" value="Glyceraldehyde-3-phosphate dehydrogenase-like, C-terminal domain"/>
    <property type="match status" value="1"/>
</dbReference>
<evidence type="ECO:0000313" key="5">
    <source>
        <dbReference type="Proteomes" id="UP000190460"/>
    </source>
</evidence>
<dbReference type="Gene3D" id="3.30.360.10">
    <property type="entry name" value="Dihydrodipicolinate Reductase, domain 2"/>
    <property type="match status" value="1"/>
</dbReference>
<reference evidence="4 5" key="1">
    <citation type="submission" date="2017-02" db="EMBL/GenBank/DDBJ databases">
        <authorList>
            <person name="Peterson S.W."/>
        </authorList>
    </citation>
    <scope>NUCLEOTIDE SEQUENCE [LARGE SCALE GENOMIC DNA]</scope>
    <source>
        <strain evidence="4 5">ATCC 49788</strain>
    </source>
</reference>
<sequence length="333" mass="35253">MTIGFGFIGASDIAKHKMLAAIRNTPDCEVVSVYSSNLERGRAYAAETQIPHAASSLEDLLANPAVHAVYISTTNELHHAQTLAAAQAGKHVLCEKPLAMSQLEAQTMLDACREAGVVLATNHHLRNAHAHQAMRDLIANGAIGKPIAARVFHAVYLRESLQGWRLDKPEAGGGVVLDIVVHDVDTLRFVLQAEPTEVISLSQQFGMSAGSVEDGSMAVFRFDNGVIAQVHTAFTVPYAGNGFEVHGTDGSLIAKNVMHPAAQPEVLLRTANSEQRLELAANEVYSLGVARFIAAIQGTGKPAASGEDGLWSLASALACLESAHTGQKVAISV</sequence>
<dbReference type="Pfam" id="PF01408">
    <property type="entry name" value="GFO_IDH_MocA"/>
    <property type="match status" value="1"/>
</dbReference>
<evidence type="ECO:0000259" key="2">
    <source>
        <dbReference type="Pfam" id="PF01408"/>
    </source>
</evidence>
<gene>
    <name evidence="4" type="ORF">SAMN02745130_01582</name>
</gene>
<dbReference type="PANTHER" id="PTHR43818:SF11">
    <property type="entry name" value="BCDNA.GH03377"/>
    <property type="match status" value="1"/>
</dbReference>
<dbReference type="Gene3D" id="3.40.50.720">
    <property type="entry name" value="NAD(P)-binding Rossmann-like Domain"/>
    <property type="match status" value="1"/>
</dbReference>
<feature type="domain" description="Gfo/Idh/MocA-like oxidoreductase N-terminal" evidence="2">
    <location>
        <begin position="4"/>
        <end position="123"/>
    </location>
</feature>
<protein>
    <submittedName>
        <fullName evidence="4">1,5-anhydro-D-fructose reductase (1,5-anhydro-D-mannitol-forming)</fullName>
    </submittedName>
</protein>
<proteinExistence type="predicted"/>
<organism evidence="4 5">
    <name type="scientific">Thiothrix eikelboomii</name>
    <dbReference type="NCBI Taxonomy" id="92487"/>
    <lineage>
        <taxon>Bacteria</taxon>
        <taxon>Pseudomonadati</taxon>
        <taxon>Pseudomonadota</taxon>
        <taxon>Gammaproteobacteria</taxon>
        <taxon>Thiotrichales</taxon>
        <taxon>Thiotrichaceae</taxon>
        <taxon>Thiothrix</taxon>
    </lineage>
</organism>
<dbReference type="InterPro" id="IPR055170">
    <property type="entry name" value="GFO_IDH_MocA-like_dom"/>
</dbReference>
<dbReference type="GO" id="GO:0000166">
    <property type="term" value="F:nucleotide binding"/>
    <property type="evidence" value="ECO:0007669"/>
    <property type="project" value="InterPro"/>
</dbReference>
<dbReference type="STRING" id="92487.SAMN02745130_01582"/>
<evidence type="ECO:0000256" key="1">
    <source>
        <dbReference type="ARBA" id="ARBA00023002"/>
    </source>
</evidence>
<dbReference type="InterPro" id="IPR000683">
    <property type="entry name" value="Gfo/Idh/MocA-like_OxRdtase_N"/>
</dbReference>
<dbReference type="Proteomes" id="UP000190460">
    <property type="component" value="Unassembled WGS sequence"/>
</dbReference>
<dbReference type="PANTHER" id="PTHR43818">
    <property type="entry name" value="BCDNA.GH03377"/>
    <property type="match status" value="1"/>
</dbReference>
<dbReference type="RefSeq" id="WP_078922045.1">
    <property type="nucleotide sequence ID" value="NZ_FUYB01000005.1"/>
</dbReference>
<dbReference type="SUPFAM" id="SSF51735">
    <property type="entry name" value="NAD(P)-binding Rossmann-fold domains"/>
    <property type="match status" value="1"/>
</dbReference>
<evidence type="ECO:0000259" key="3">
    <source>
        <dbReference type="Pfam" id="PF22725"/>
    </source>
</evidence>
<name>A0A1T4WEU4_9GAMM</name>
<dbReference type="InterPro" id="IPR036291">
    <property type="entry name" value="NAD(P)-bd_dom_sf"/>
</dbReference>
<accession>A0A1T4WEU4</accession>
<feature type="domain" description="GFO/IDH/MocA-like oxidoreductase" evidence="3">
    <location>
        <begin position="131"/>
        <end position="252"/>
    </location>
</feature>
<dbReference type="AlphaFoldDB" id="A0A1T4WEU4"/>
<dbReference type="GO" id="GO:0016491">
    <property type="term" value="F:oxidoreductase activity"/>
    <property type="evidence" value="ECO:0007669"/>
    <property type="project" value="UniProtKB-KW"/>
</dbReference>
<dbReference type="Pfam" id="PF22725">
    <property type="entry name" value="GFO_IDH_MocA_C3"/>
    <property type="match status" value="1"/>
</dbReference>
<dbReference type="InterPro" id="IPR050463">
    <property type="entry name" value="Gfo/Idh/MocA_oxidrdct_glycsds"/>
</dbReference>